<name>A0A3B0TII8_9ZZZZ</name>
<dbReference type="EMBL" id="UOEN01000058">
    <property type="protein sequence ID" value="VAW11969.1"/>
    <property type="molecule type" value="Genomic_DNA"/>
</dbReference>
<proteinExistence type="predicted"/>
<protein>
    <recommendedName>
        <fullName evidence="2">5'-nucleotidase</fullName>
    </recommendedName>
</protein>
<dbReference type="PANTHER" id="PTHR13045">
    <property type="entry name" value="5'-NUCLEOTIDASE"/>
    <property type="match status" value="1"/>
</dbReference>
<organism evidence="1">
    <name type="scientific">hydrothermal vent metagenome</name>
    <dbReference type="NCBI Taxonomy" id="652676"/>
    <lineage>
        <taxon>unclassified sequences</taxon>
        <taxon>metagenomes</taxon>
        <taxon>ecological metagenomes</taxon>
    </lineage>
</organism>
<dbReference type="GO" id="GO:0008253">
    <property type="term" value="F:5'-nucleotidase activity"/>
    <property type="evidence" value="ECO:0007669"/>
    <property type="project" value="TreeGrafter"/>
</dbReference>
<reference evidence="1" key="1">
    <citation type="submission" date="2018-06" db="EMBL/GenBank/DDBJ databases">
        <authorList>
            <person name="Zhirakovskaya E."/>
        </authorList>
    </citation>
    <scope>NUCLEOTIDE SEQUENCE</scope>
</reference>
<dbReference type="PANTHER" id="PTHR13045:SF0">
    <property type="entry name" value="7-METHYLGUANOSINE PHOSPHATE-SPECIFIC 5'-NUCLEOTIDASE"/>
    <property type="match status" value="1"/>
</dbReference>
<sequence>MKNVIIPNSDKLKKLKENIADGGAKKLHVLADFDRTLTTAFVDGERRPSIISVLRDGGYLTPDY</sequence>
<evidence type="ECO:0000313" key="1">
    <source>
        <dbReference type="EMBL" id="VAW11969.1"/>
    </source>
</evidence>
<dbReference type="GO" id="GO:0005737">
    <property type="term" value="C:cytoplasm"/>
    <property type="evidence" value="ECO:0007669"/>
    <property type="project" value="TreeGrafter"/>
</dbReference>
<dbReference type="AlphaFoldDB" id="A0A3B0TII8"/>
<gene>
    <name evidence="1" type="ORF">MNBD_BACTEROID05-607</name>
</gene>
<feature type="non-terminal residue" evidence="1">
    <location>
        <position position="64"/>
    </location>
</feature>
<evidence type="ECO:0008006" key="2">
    <source>
        <dbReference type="Google" id="ProtNLM"/>
    </source>
</evidence>
<accession>A0A3B0TII8</accession>